<dbReference type="STRING" id="413434.SAMN04488132_103260"/>
<sequence length="174" mass="19827">MAKKPAAASRKLSPQKSAAKKTTPHRKEAGKKKKQVGGLGFVHRLDPDVAAREVYDFRQTYDPTGSYGVWYTREQIYDYVKPGGIYDKLIAAEEEIPDTQEWVVGFYFRTTIVENEEKLTFLVAPLKRFKNSDEIIDRFYSDHVFKSVQPTKGMVGGEYTGGEDDLYDSGNMWP</sequence>
<protein>
    <submittedName>
        <fullName evidence="2">Uncharacterized protein</fullName>
    </submittedName>
</protein>
<feature type="compositionally biased region" description="Basic residues" evidence="1">
    <location>
        <begin position="18"/>
        <end position="35"/>
    </location>
</feature>
<evidence type="ECO:0000256" key="1">
    <source>
        <dbReference type="SAM" id="MobiDB-lite"/>
    </source>
</evidence>
<organism evidence="2 3">
    <name type="scientific">Sediminibacterium ginsengisoli</name>
    <dbReference type="NCBI Taxonomy" id="413434"/>
    <lineage>
        <taxon>Bacteria</taxon>
        <taxon>Pseudomonadati</taxon>
        <taxon>Bacteroidota</taxon>
        <taxon>Chitinophagia</taxon>
        <taxon>Chitinophagales</taxon>
        <taxon>Chitinophagaceae</taxon>
        <taxon>Sediminibacterium</taxon>
    </lineage>
</organism>
<reference evidence="2 3" key="1">
    <citation type="submission" date="2017-02" db="EMBL/GenBank/DDBJ databases">
        <authorList>
            <person name="Peterson S.W."/>
        </authorList>
    </citation>
    <scope>NUCLEOTIDE SEQUENCE [LARGE SCALE GENOMIC DNA]</scope>
    <source>
        <strain evidence="2 3">DSM 22335</strain>
    </source>
</reference>
<dbReference type="Proteomes" id="UP000190888">
    <property type="component" value="Unassembled WGS sequence"/>
</dbReference>
<accession>A0A1T4M9J3</accession>
<dbReference type="AlphaFoldDB" id="A0A1T4M9J3"/>
<keyword evidence="3" id="KW-1185">Reference proteome</keyword>
<dbReference type="EMBL" id="FUWH01000003">
    <property type="protein sequence ID" value="SJZ63581.1"/>
    <property type="molecule type" value="Genomic_DNA"/>
</dbReference>
<evidence type="ECO:0000313" key="3">
    <source>
        <dbReference type="Proteomes" id="UP000190888"/>
    </source>
</evidence>
<dbReference type="RefSeq" id="WP_078830745.1">
    <property type="nucleotide sequence ID" value="NZ_FUWH01000003.1"/>
</dbReference>
<evidence type="ECO:0000313" key="2">
    <source>
        <dbReference type="EMBL" id="SJZ63581.1"/>
    </source>
</evidence>
<feature type="region of interest" description="Disordered" evidence="1">
    <location>
        <begin position="1"/>
        <end position="35"/>
    </location>
</feature>
<gene>
    <name evidence="2" type="ORF">SAMN04488132_103260</name>
</gene>
<name>A0A1T4M9J3_9BACT</name>
<proteinExistence type="predicted"/>